<gene>
    <name evidence="8" type="ORF">SAMN04488026_104324</name>
</gene>
<dbReference type="OrthoDB" id="184388at2"/>
<dbReference type="PANTHER" id="PTHR32322:SF18">
    <property type="entry name" value="S-ADENOSYLMETHIONINE_S-ADENOSYLHOMOCYSTEINE TRANSPORTER"/>
    <property type="match status" value="1"/>
</dbReference>
<dbReference type="EMBL" id="FNEK01000043">
    <property type="protein sequence ID" value="SDK50428.1"/>
    <property type="molecule type" value="Genomic_DNA"/>
</dbReference>
<feature type="transmembrane region" description="Helical" evidence="6">
    <location>
        <begin position="38"/>
        <end position="59"/>
    </location>
</feature>
<feature type="domain" description="EamA" evidence="7">
    <location>
        <begin position="10"/>
        <end position="141"/>
    </location>
</feature>
<feature type="transmembrane region" description="Helical" evidence="6">
    <location>
        <begin position="247"/>
        <end position="268"/>
    </location>
</feature>
<dbReference type="InterPro" id="IPR050638">
    <property type="entry name" value="AA-Vitamin_Transporters"/>
</dbReference>
<dbReference type="InterPro" id="IPR037185">
    <property type="entry name" value="EmrE-like"/>
</dbReference>
<evidence type="ECO:0000256" key="5">
    <source>
        <dbReference type="ARBA" id="ARBA00023136"/>
    </source>
</evidence>
<feature type="transmembrane region" description="Helical" evidence="6">
    <location>
        <begin position="71"/>
        <end position="90"/>
    </location>
</feature>
<keyword evidence="5 6" id="KW-0472">Membrane</keyword>
<name>A0A1G9CFJ8_9RHOB</name>
<comment type="subcellular location">
    <subcellularLocation>
        <location evidence="1">Cell membrane</location>
        <topology evidence="1">Multi-pass membrane protein</topology>
    </subcellularLocation>
</comment>
<feature type="transmembrane region" description="Helical" evidence="6">
    <location>
        <begin position="156"/>
        <end position="177"/>
    </location>
</feature>
<sequence length="303" mass="33018">MQRKDRIDTFGALALIGFSAFLGFNQVIIKVVNEGLQPVFWAGLRSLGAVPWIWLLMRLRGRRPDLRRETWGGGLLLGLAFSFEFVFLFLALDLTTVTRSSVIFYSMPVWFAIMANFLLPGERLTRNRLAGLLLAFAGVTWAIVNRGGGAGEASLAGDLCALGGAISWAAIALIARGTKIAGVDAQTQLLWQVGISAPILLAISPLFGEFLRDPQPIHWWGLGVQIVFVVSVGFTVWLWLLSVYPPASVAAFSFLTPIFGVSMGWLILGEDIQPGLIGALALVIGGLVLINRPRRHQVPQKVR</sequence>
<evidence type="ECO:0000259" key="7">
    <source>
        <dbReference type="Pfam" id="PF00892"/>
    </source>
</evidence>
<evidence type="ECO:0000313" key="9">
    <source>
        <dbReference type="Proteomes" id="UP000199382"/>
    </source>
</evidence>
<feature type="transmembrane region" description="Helical" evidence="6">
    <location>
        <begin position="102"/>
        <end position="119"/>
    </location>
</feature>
<feature type="transmembrane region" description="Helical" evidence="6">
    <location>
        <begin position="126"/>
        <end position="144"/>
    </location>
</feature>
<evidence type="ECO:0000256" key="4">
    <source>
        <dbReference type="ARBA" id="ARBA00022989"/>
    </source>
</evidence>
<evidence type="ECO:0000313" key="8">
    <source>
        <dbReference type="EMBL" id="SDK50428.1"/>
    </source>
</evidence>
<feature type="transmembrane region" description="Helical" evidence="6">
    <location>
        <begin position="12"/>
        <end position="32"/>
    </location>
</feature>
<keyword evidence="2" id="KW-1003">Cell membrane</keyword>
<protein>
    <submittedName>
        <fullName evidence="8">Permease of the drug/metabolite transporter (DMT) superfamily</fullName>
    </submittedName>
</protein>
<dbReference type="AlphaFoldDB" id="A0A1G9CFJ8"/>
<dbReference type="Pfam" id="PF00892">
    <property type="entry name" value="EamA"/>
    <property type="match status" value="2"/>
</dbReference>
<feature type="transmembrane region" description="Helical" evidence="6">
    <location>
        <begin position="274"/>
        <end position="291"/>
    </location>
</feature>
<feature type="domain" description="EamA" evidence="7">
    <location>
        <begin position="156"/>
        <end position="291"/>
    </location>
</feature>
<reference evidence="8 9" key="1">
    <citation type="submission" date="2016-10" db="EMBL/GenBank/DDBJ databases">
        <authorList>
            <person name="de Groot N.N."/>
        </authorList>
    </citation>
    <scope>NUCLEOTIDE SEQUENCE [LARGE SCALE GENOMIC DNA]</scope>
    <source>
        <strain evidence="8 9">DSM 25294</strain>
    </source>
</reference>
<proteinExistence type="predicted"/>
<evidence type="ECO:0000256" key="1">
    <source>
        <dbReference type="ARBA" id="ARBA00004651"/>
    </source>
</evidence>
<evidence type="ECO:0000256" key="3">
    <source>
        <dbReference type="ARBA" id="ARBA00022692"/>
    </source>
</evidence>
<feature type="transmembrane region" description="Helical" evidence="6">
    <location>
        <begin position="189"/>
        <end position="207"/>
    </location>
</feature>
<dbReference type="SUPFAM" id="SSF103481">
    <property type="entry name" value="Multidrug resistance efflux transporter EmrE"/>
    <property type="match status" value="2"/>
</dbReference>
<dbReference type="Proteomes" id="UP000199382">
    <property type="component" value="Unassembled WGS sequence"/>
</dbReference>
<organism evidence="8 9">
    <name type="scientific">Aliiruegeria lutimaris</name>
    <dbReference type="NCBI Taxonomy" id="571298"/>
    <lineage>
        <taxon>Bacteria</taxon>
        <taxon>Pseudomonadati</taxon>
        <taxon>Pseudomonadota</taxon>
        <taxon>Alphaproteobacteria</taxon>
        <taxon>Rhodobacterales</taxon>
        <taxon>Roseobacteraceae</taxon>
        <taxon>Aliiruegeria</taxon>
    </lineage>
</organism>
<dbReference type="RefSeq" id="WP_093159829.1">
    <property type="nucleotide sequence ID" value="NZ_FNEK01000043.1"/>
</dbReference>
<keyword evidence="9" id="KW-1185">Reference proteome</keyword>
<dbReference type="GO" id="GO:0005886">
    <property type="term" value="C:plasma membrane"/>
    <property type="evidence" value="ECO:0007669"/>
    <property type="project" value="UniProtKB-SubCell"/>
</dbReference>
<evidence type="ECO:0000256" key="6">
    <source>
        <dbReference type="SAM" id="Phobius"/>
    </source>
</evidence>
<keyword evidence="3 6" id="KW-0812">Transmembrane</keyword>
<feature type="transmembrane region" description="Helical" evidence="6">
    <location>
        <begin position="219"/>
        <end position="240"/>
    </location>
</feature>
<accession>A0A1G9CFJ8</accession>
<dbReference type="STRING" id="571298.SAMN04488026_104324"/>
<keyword evidence="4 6" id="KW-1133">Transmembrane helix</keyword>
<dbReference type="InterPro" id="IPR000620">
    <property type="entry name" value="EamA_dom"/>
</dbReference>
<dbReference type="PANTHER" id="PTHR32322">
    <property type="entry name" value="INNER MEMBRANE TRANSPORTER"/>
    <property type="match status" value="1"/>
</dbReference>
<evidence type="ECO:0000256" key="2">
    <source>
        <dbReference type="ARBA" id="ARBA00022475"/>
    </source>
</evidence>